<keyword evidence="2" id="KW-1185">Reference proteome</keyword>
<dbReference type="EMBL" id="CP097509">
    <property type="protein sequence ID" value="URE20698.1"/>
    <property type="molecule type" value="Genomic_DNA"/>
</dbReference>
<dbReference type="Proteomes" id="UP001055439">
    <property type="component" value="Chromosome 7"/>
</dbReference>
<proteinExistence type="predicted"/>
<protein>
    <submittedName>
        <fullName evidence="1">Uncharacterized protein</fullName>
    </submittedName>
</protein>
<name>A0A9E7GX02_9LILI</name>
<organism evidence="1 2">
    <name type="scientific">Musa troglodytarum</name>
    <name type="common">fe'i banana</name>
    <dbReference type="NCBI Taxonomy" id="320322"/>
    <lineage>
        <taxon>Eukaryota</taxon>
        <taxon>Viridiplantae</taxon>
        <taxon>Streptophyta</taxon>
        <taxon>Embryophyta</taxon>
        <taxon>Tracheophyta</taxon>
        <taxon>Spermatophyta</taxon>
        <taxon>Magnoliopsida</taxon>
        <taxon>Liliopsida</taxon>
        <taxon>Zingiberales</taxon>
        <taxon>Musaceae</taxon>
        <taxon>Musa</taxon>
    </lineage>
</organism>
<evidence type="ECO:0000313" key="1">
    <source>
        <dbReference type="EMBL" id="URE20698.1"/>
    </source>
</evidence>
<dbReference type="AlphaFoldDB" id="A0A9E7GX02"/>
<sequence length="79" mass="8799">MIRKPTQAANYSLTKVFLLIVCYKDTLHCVSSRANYEMGRNVACGRMSEETRPVQIVSSCPSNVIPLAIGVVEFEPVEH</sequence>
<reference evidence="1" key="1">
    <citation type="submission" date="2022-05" db="EMBL/GenBank/DDBJ databases">
        <title>The Musa troglodytarum L. genome provides insights into the mechanism of non-climacteric behaviour and enrichment of carotenoids.</title>
        <authorList>
            <person name="Wang J."/>
        </authorList>
    </citation>
    <scope>NUCLEOTIDE SEQUENCE</scope>
    <source>
        <tissue evidence="1">Leaf</tissue>
    </source>
</reference>
<accession>A0A9E7GX02</accession>
<gene>
    <name evidence="1" type="ORF">MUK42_18197</name>
</gene>
<evidence type="ECO:0000313" key="2">
    <source>
        <dbReference type="Proteomes" id="UP001055439"/>
    </source>
</evidence>